<dbReference type="SUPFAM" id="SSF52743">
    <property type="entry name" value="Subtilisin-like"/>
    <property type="match status" value="1"/>
</dbReference>
<dbReference type="InterPro" id="IPR026444">
    <property type="entry name" value="Secre_tail"/>
</dbReference>
<dbReference type="InterPro" id="IPR015500">
    <property type="entry name" value="Peptidase_S8_subtilisin-rel"/>
</dbReference>
<feature type="chain" id="PRO_5020194652" evidence="7">
    <location>
        <begin position="20"/>
        <end position="537"/>
    </location>
</feature>
<evidence type="ECO:0000256" key="5">
    <source>
        <dbReference type="ARBA" id="ARBA00022825"/>
    </source>
</evidence>
<protein>
    <submittedName>
        <fullName evidence="10">T9SS type A sorting domain-containing protein</fullName>
    </submittedName>
</protein>
<dbReference type="EMBL" id="SDDZ01000003">
    <property type="protein sequence ID" value="RXJ50701.1"/>
    <property type="molecule type" value="Genomic_DNA"/>
</dbReference>
<organism evidence="10 11">
    <name type="scientific">Gelidibacter gilvus</name>
    <dbReference type="NCBI Taxonomy" id="59602"/>
    <lineage>
        <taxon>Bacteria</taxon>
        <taxon>Pseudomonadati</taxon>
        <taxon>Bacteroidota</taxon>
        <taxon>Flavobacteriia</taxon>
        <taxon>Flavobacteriales</taxon>
        <taxon>Flavobacteriaceae</taxon>
        <taxon>Gelidibacter</taxon>
    </lineage>
</organism>
<evidence type="ECO:0000313" key="11">
    <source>
        <dbReference type="Proteomes" id="UP000289792"/>
    </source>
</evidence>
<evidence type="ECO:0000256" key="3">
    <source>
        <dbReference type="ARBA" id="ARBA00022729"/>
    </source>
</evidence>
<evidence type="ECO:0000256" key="7">
    <source>
        <dbReference type="SAM" id="SignalP"/>
    </source>
</evidence>
<dbReference type="InterPro" id="IPR050131">
    <property type="entry name" value="Peptidase_S8_subtilisin-like"/>
</dbReference>
<sequence>MKVTVFLYLALCFSHVAFAQQDAWVYFADKNNVETSIQNPITILSQQAITRKNLHKIPVDSRDVPVNESYISLLKAANGISVLAKSKWMNAVHVRGEVDVITALFDLEFVCRIQFADKNLAVLSRSTVRNDKFAIEAGLEDFNYGTAQNQVNMIHVDELHIENYTGAGIIIAVIDAGFPNVNTMTSFNKLRANNGLLGGYDFVNRTSAIDEYTASSHGTKVLSTMAGYIENQFVGTAPDASYYLFRTEDAAIENPVEESYWVEAAERSDSLGVHIINSSLGYNTFDNANYNYSRSDMNGTTTFISRGANIASEKGILVVNSAGNSGNNSWGIVTAPADAPGVVTVGAVNADGLYAVFSSRGDASQTTQKPDVVAQGLGSIVIDEMDAIVANNGTSFSAPILAGGLACLWQALPNANAEQIKQYMRLSASQYTAPDYFLGYGIPNFQLALSHGLSLLENDVQGFKVYPNPVSNQLYIQMPASHEGRILKIYDVLGKLVMEQNYSNTHFSLDVSHLNSGLYILSVISNNQTVNSKFIKS</sequence>
<proteinExistence type="inferred from homology"/>
<comment type="similarity">
    <text evidence="1 6">Belongs to the peptidase S8 family.</text>
</comment>
<name>A0A4Q0XI64_9FLAO</name>
<dbReference type="Pfam" id="PF18962">
    <property type="entry name" value="Por_Secre_tail"/>
    <property type="match status" value="1"/>
</dbReference>
<dbReference type="PROSITE" id="PS00136">
    <property type="entry name" value="SUBTILASE_ASP"/>
    <property type="match status" value="1"/>
</dbReference>
<dbReference type="OrthoDB" id="1407599at2"/>
<dbReference type="GO" id="GO:0006508">
    <property type="term" value="P:proteolysis"/>
    <property type="evidence" value="ECO:0007669"/>
    <property type="project" value="UniProtKB-KW"/>
</dbReference>
<reference evidence="10 11" key="1">
    <citation type="submission" date="2019-01" db="EMBL/GenBank/DDBJ databases">
        <title>Genome sequence of the Antarctic species Gelidibacter gilvus ACAM 158(T).</title>
        <authorList>
            <person name="Bowman J.P."/>
        </authorList>
    </citation>
    <scope>NUCLEOTIDE SEQUENCE [LARGE SCALE GENOMIC DNA]</scope>
    <source>
        <strain evidence="10 11">IC158</strain>
    </source>
</reference>
<keyword evidence="5 6" id="KW-0720">Serine protease</keyword>
<dbReference type="Gene3D" id="3.40.50.200">
    <property type="entry name" value="Peptidase S8/S53 domain"/>
    <property type="match status" value="1"/>
</dbReference>
<dbReference type="RefSeq" id="WP_129016818.1">
    <property type="nucleotide sequence ID" value="NZ_SDDZ01000003.1"/>
</dbReference>
<dbReference type="AlphaFoldDB" id="A0A4Q0XI64"/>
<keyword evidence="11" id="KW-1185">Reference proteome</keyword>
<dbReference type="InterPro" id="IPR023827">
    <property type="entry name" value="Peptidase_S8_Asp-AS"/>
</dbReference>
<feature type="domain" description="Peptidase S8/S53" evidence="8">
    <location>
        <begin position="166"/>
        <end position="441"/>
    </location>
</feature>
<dbReference type="InterPro" id="IPR000209">
    <property type="entry name" value="Peptidase_S8/S53_dom"/>
</dbReference>
<dbReference type="PROSITE" id="PS51892">
    <property type="entry name" value="SUBTILASE"/>
    <property type="match status" value="1"/>
</dbReference>
<dbReference type="InterPro" id="IPR017317">
    <property type="entry name" value="Pept_S8_subtilisin_bacteroid-2"/>
</dbReference>
<keyword evidence="4 6" id="KW-0378">Hydrolase</keyword>
<evidence type="ECO:0000256" key="1">
    <source>
        <dbReference type="ARBA" id="ARBA00011073"/>
    </source>
</evidence>
<dbReference type="PANTHER" id="PTHR43806">
    <property type="entry name" value="PEPTIDASE S8"/>
    <property type="match status" value="1"/>
</dbReference>
<evidence type="ECO:0000259" key="9">
    <source>
        <dbReference type="Pfam" id="PF18962"/>
    </source>
</evidence>
<feature type="signal peptide" evidence="7">
    <location>
        <begin position="1"/>
        <end position="19"/>
    </location>
</feature>
<accession>A0A4Q0XI64</accession>
<comment type="caution">
    <text evidence="10">The sequence shown here is derived from an EMBL/GenBank/DDBJ whole genome shotgun (WGS) entry which is preliminary data.</text>
</comment>
<feature type="active site" description="Charge relay system" evidence="6">
    <location>
        <position position="175"/>
    </location>
</feature>
<keyword evidence="2 6" id="KW-0645">Protease</keyword>
<feature type="active site" description="Charge relay system" evidence="6">
    <location>
        <position position="395"/>
    </location>
</feature>
<dbReference type="PANTHER" id="PTHR43806:SF67">
    <property type="entry name" value="EGF-LIKE DOMAIN-CONTAINING PROTEIN"/>
    <property type="match status" value="1"/>
</dbReference>
<dbReference type="GO" id="GO:0004252">
    <property type="term" value="F:serine-type endopeptidase activity"/>
    <property type="evidence" value="ECO:0007669"/>
    <property type="project" value="UniProtKB-UniRule"/>
</dbReference>
<dbReference type="Proteomes" id="UP000289792">
    <property type="component" value="Unassembled WGS sequence"/>
</dbReference>
<evidence type="ECO:0000313" key="10">
    <source>
        <dbReference type="EMBL" id="RXJ50701.1"/>
    </source>
</evidence>
<feature type="domain" description="Secretion system C-terminal sorting" evidence="9">
    <location>
        <begin position="465"/>
        <end position="535"/>
    </location>
</feature>
<evidence type="ECO:0000256" key="6">
    <source>
        <dbReference type="PROSITE-ProRule" id="PRU01240"/>
    </source>
</evidence>
<keyword evidence="3 7" id="KW-0732">Signal</keyword>
<dbReference type="NCBIfam" id="TIGR04183">
    <property type="entry name" value="Por_Secre_tail"/>
    <property type="match status" value="1"/>
</dbReference>
<feature type="active site" description="Charge relay system" evidence="6">
    <location>
        <position position="217"/>
    </location>
</feature>
<dbReference type="Pfam" id="PF00082">
    <property type="entry name" value="Peptidase_S8"/>
    <property type="match status" value="1"/>
</dbReference>
<dbReference type="PIRSF" id="PIRSF037903">
    <property type="entry name" value="Subtilisin_rel_GFO_2223"/>
    <property type="match status" value="1"/>
</dbReference>
<evidence type="ECO:0000256" key="4">
    <source>
        <dbReference type="ARBA" id="ARBA00022801"/>
    </source>
</evidence>
<dbReference type="InterPro" id="IPR036852">
    <property type="entry name" value="Peptidase_S8/S53_dom_sf"/>
</dbReference>
<dbReference type="CDD" id="cd07493">
    <property type="entry name" value="Peptidases_S8_9"/>
    <property type="match status" value="1"/>
</dbReference>
<evidence type="ECO:0000259" key="8">
    <source>
        <dbReference type="Pfam" id="PF00082"/>
    </source>
</evidence>
<evidence type="ECO:0000256" key="2">
    <source>
        <dbReference type="ARBA" id="ARBA00022670"/>
    </source>
</evidence>
<dbReference type="PRINTS" id="PR00723">
    <property type="entry name" value="SUBTILISIN"/>
</dbReference>
<gene>
    <name evidence="10" type="ORF">ESZ48_08070</name>
</gene>